<sequence length="256" mass="27349">MTQVLDRDGQRQALLRHLTAPYFAPAGLDVWTEAIDRCVREGLEILGGRERADLMGDFALPLTATVGAHVFGLPPAHAPHMMELAGRLFGHEDAQTPGIRAARREFGVLVEEALREKAELPADDVIGALVRARHGGAISGRELREQAAGLLIGASGTTAIRLAYGAALLLRHPQTLGRVPARDLVPVLEELLGPRLTAPSAVGAPLARRVAAAALPALFARFPGMRLVGELTDIVWRGAIGDRRPVAVRVLLDVRA</sequence>
<dbReference type="PANTHER" id="PTHR46696">
    <property type="entry name" value="P450, PUTATIVE (EUROFUNG)-RELATED"/>
    <property type="match status" value="1"/>
</dbReference>
<evidence type="ECO:0000256" key="3">
    <source>
        <dbReference type="ARBA" id="ARBA00022617"/>
    </source>
</evidence>
<keyword evidence="3" id="KW-0349">Heme</keyword>
<keyword evidence="6" id="KW-0408">Iron</keyword>
<dbReference type="PANTHER" id="PTHR46696:SF5">
    <property type="entry name" value="CYTOCHROME P450 BJ-1"/>
    <property type="match status" value="1"/>
</dbReference>
<dbReference type="RefSeq" id="WP_272176325.1">
    <property type="nucleotide sequence ID" value="NZ_JAQOSK010000008.1"/>
</dbReference>
<gene>
    <name evidence="8" type="ORF">PO587_21525</name>
</gene>
<dbReference type="InterPro" id="IPR036396">
    <property type="entry name" value="Cyt_P450_sf"/>
</dbReference>
<keyword evidence="4" id="KW-0479">Metal-binding</keyword>
<proteinExistence type="inferred from homology"/>
<dbReference type="SUPFAM" id="SSF48264">
    <property type="entry name" value="Cytochrome P450"/>
    <property type="match status" value="1"/>
</dbReference>
<evidence type="ECO:0000313" key="8">
    <source>
        <dbReference type="EMBL" id="MDC2957046.1"/>
    </source>
</evidence>
<protein>
    <recommendedName>
        <fullName evidence="10">Cytochrome P450</fullName>
    </recommendedName>
</protein>
<dbReference type="Gene3D" id="1.10.630.10">
    <property type="entry name" value="Cytochrome P450"/>
    <property type="match status" value="1"/>
</dbReference>
<name>A0ABT5FX78_9ACTN</name>
<evidence type="ECO:0000256" key="6">
    <source>
        <dbReference type="ARBA" id="ARBA00023004"/>
    </source>
</evidence>
<keyword evidence="5" id="KW-0560">Oxidoreductase</keyword>
<evidence type="ECO:0000256" key="2">
    <source>
        <dbReference type="ARBA" id="ARBA00010617"/>
    </source>
</evidence>
<keyword evidence="7" id="KW-0503">Monooxygenase</keyword>
<accession>A0ABT5FX78</accession>
<comment type="caution">
    <text evidence="8">The sequence shown here is derived from an EMBL/GenBank/DDBJ whole genome shotgun (WGS) entry which is preliminary data.</text>
</comment>
<evidence type="ECO:0000313" key="9">
    <source>
        <dbReference type="Proteomes" id="UP001221328"/>
    </source>
</evidence>
<dbReference type="Proteomes" id="UP001221328">
    <property type="component" value="Unassembled WGS sequence"/>
</dbReference>
<evidence type="ECO:0000256" key="7">
    <source>
        <dbReference type="ARBA" id="ARBA00023033"/>
    </source>
</evidence>
<organism evidence="8 9">
    <name type="scientific">Streptomyces gilvifuscus</name>
    <dbReference type="NCBI Taxonomy" id="1550617"/>
    <lineage>
        <taxon>Bacteria</taxon>
        <taxon>Bacillati</taxon>
        <taxon>Actinomycetota</taxon>
        <taxon>Actinomycetes</taxon>
        <taxon>Kitasatosporales</taxon>
        <taxon>Streptomycetaceae</taxon>
        <taxon>Streptomyces</taxon>
    </lineage>
</organism>
<keyword evidence="9" id="KW-1185">Reference proteome</keyword>
<dbReference type="EMBL" id="JAQOSK010000008">
    <property type="protein sequence ID" value="MDC2957046.1"/>
    <property type="molecule type" value="Genomic_DNA"/>
</dbReference>
<evidence type="ECO:0000256" key="5">
    <source>
        <dbReference type="ARBA" id="ARBA00023002"/>
    </source>
</evidence>
<evidence type="ECO:0000256" key="4">
    <source>
        <dbReference type="ARBA" id="ARBA00022723"/>
    </source>
</evidence>
<comment type="similarity">
    <text evidence="2">Belongs to the cytochrome P450 family.</text>
</comment>
<evidence type="ECO:0008006" key="10">
    <source>
        <dbReference type="Google" id="ProtNLM"/>
    </source>
</evidence>
<reference evidence="8 9" key="1">
    <citation type="journal article" date="2015" name="Int. J. Syst. Evol. Microbiol.">
        <title>Streptomyces gilvifuscus sp. nov., an actinomycete that produces antibacterial compounds isolated from soil.</title>
        <authorList>
            <person name="Nguyen T.M."/>
            <person name="Kim J."/>
        </authorList>
    </citation>
    <scope>NUCLEOTIDE SEQUENCE [LARGE SCALE GENOMIC DNA]</scope>
    <source>
        <strain evidence="8 9">T113</strain>
    </source>
</reference>
<evidence type="ECO:0000256" key="1">
    <source>
        <dbReference type="ARBA" id="ARBA00001971"/>
    </source>
</evidence>
<comment type="cofactor">
    <cofactor evidence="1">
        <name>heme</name>
        <dbReference type="ChEBI" id="CHEBI:30413"/>
    </cofactor>
</comment>